<dbReference type="Proteomes" id="UP001281410">
    <property type="component" value="Unassembled WGS sequence"/>
</dbReference>
<name>A0AAE0EDJ7_9ROSI</name>
<organism evidence="1 2">
    <name type="scientific">Dipteronia sinensis</name>
    <dbReference type="NCBI Taxonomy" id="43782"/>
    <lineage>
        <taxon>Eukaryota</taxon>
        <taxon>Viridiplantae</taxon>
        <taxon>Streptophyta</taxon>
        <taxon>Embryophyta</taxon>
        <taxon>Tracheophyta</taxon>
        <taxon>Spermatophyta</taxon>
        <taxon>Magnoliopsida</taxon>
        <taxon>eudicotyledons</taxon>
        <taxon>Gunneridae</taxon>
        <taxon>Pentapetalae</taxon>
        <taxon>rosids</taxon>
        <taxon>malvids</taxon>
        <taxon>Sapindales</taxon>
        <taxon>Sapindaceae</taxon>
        <taxon>Hippocastanoideae</taxon>
        <taxon>Acereae</taxon>
        <taxon>Dipteronia</taxon>
    </lineage>
</organism>
<dbReference type="InterPro" id="IPR015683">
    <property type="entry name" value="Ionotropic_Glu_rcpt"/>
</dbReference>
<sequence length="112" mass="12581">MSRLVPLNSAEAYEKALKDGQKKGGVAAVVDERAYMEVVLSTRCAFSIIGQEFTRIGWGFESLKYPFLHFFFGVSLSENSPFRVSTAILQLSENGDQRRIHDKWLTRSACSS</sequence>
<comment type="caution">
    <text evidence="1">The sequence shown here is derived from an EMBL/GenBank/DDBJ whole genome shotgun (WGS) entry which is preliminary data.</text>
</comment>
<accession>A0AAE0EDJ7</accession>
<protein>
    <submittedName>
        <fullName evidence="1">Uncharacterized protein</fullName>
    </submittedName>
</protein>
<evidence type="ECO:0000313" key="2">
    <source>
        <dbReference type="Proteomes" id="UP001281410"/>
    </source>
</evidence>
<dbReference type="AlphaFoldDB" id="A0AAE0EDJ7"/>
<dbReference type="PANTHER" id="PTHR18966">
    <property type="entry name" value="IONOTROPIC GLUTAMATE RECEPTOR"/>
    <property type="match status" value="1"/>
</dbReference>
<proteinExistence type="predicted"/>
<gene>
    <name evidence="1" type="ORF">Dsin_011179</name>
</gene>
<reference evidence="1" key="1">
    <citation type="journal article" date="2023" name="Plant J.">
        <title>Genome sequences and population genomics provide insights into the demographic history, inbreeding, and mutation load of two 'living fossil' tree species of Dipteronia.</title>
        <authorList>
            <person name="Feng Y."/>
            <person name="Comes H.P."/>
            <person name="Chen J."/>
            <person name="Zhu S."/>
            <person name="Lu R."/>
            <person name="Zhang X."/>
            <person name="Li P."/>
            <person name="Qiu J."/>
            <person name="Olsen K.M."/>
            <person name="Qiu Y."/>
        </authorList>
    </citation>
    <scope>NUCLEOTIDE SEQUENCE</scope>
    <source>
        <strain evidence="1">NBL</strain>
    </source>
</reference>
<dbReference type="Gene3D" id="3.40.190.10">
    <property type="entry name" value="Periplasmic binding protein-like II"/>
    <property type="match status" value="1"/>
</dbReference>
<dbReference type="EMBL" id="JANJYJ010000003">
    <property type="protein sequence ID" value="KAK3224154.1"/>
    <property type="molecule type" value="Genomic_DNA"/>
</dbReference>
<evidence type="ECO:0000313" key="1">
    <source>
        <dbReference type="EMBL" id="KAK3224154.1"/>
    </source>
</evidence>
<dbReference type="SUPFAM" id="SSF53850">
    <property type="entry name" value="Periplasmic binding protein-like II"/>
    <property type="match status" value="1"/>
</dbReference>
<keyword evidence="2" id="KW-1185">Reference proteome</keyword>